<dbReference type="PANTHER" id="PTHR13774:SF32">
    <property type="entry name" value="ANTISENSE-ENHANCING SEQUENCE 1"/>
    <property type="match status" value="1"/>
</dbReference>
<evidence type="ECO:0008006" key="4">
    <source>
        <dbReference type="Google" id="ProtNLM"/>
    </source>
</evidence>
<dbReference type="GO" id="GO:0005737">
    <property type="term" value="C:cytoplasm"/>
    <property type="evidence" value="ECO:0007669"/>
    <property type="project" value="TreeGrafter"/>
</dbReference>
<dbReference type="AlphaFoldDB" id="A0AA39U1V0"/>
<dbReference type="PIRSF" id="PIRSF016184">
    <property type="entry name" value="PhzC_PhzF"/>
    <property type="match status" value="1"/>
</dbReference>
<protein>
    <recommendedName>
        <fullName evidence="4">Diaminopimelate epimerase-like protein</fullName>
    </recommendedName>
</protein>
<dbReference type="SUPFAM" id="SSF54506">
    <property type="entry name" value="Diaminopimelate epimerase-like"/>
    <property type="match status" value="1"/>
</dbReference>
<gene>
    <name evidence="2" type="ORF">IW261DRAFT_1585176</name>
</gene>
<name>A0AA39U1V0_9AGAR</name>
<dbReference type="InterPro" id="IPR003719">
    <property type="entry name" value="Phenazine_PhzF-like"/>
</dbReference>
<dbReference type="NCBIfam" id="TIGR00654">
    <property type="entry name" value="PhzF_family"/>
    <property type="match status" value="1"/>
</dbReference>
<dbReference type="Gene3D" id="3.10.310.10">
    <property type="entry name" value="Diaminopimelate Epimerase, Chain A, domain 1"/>
    <property type="match status" value="2"/>
</dbReference>
<organism evidence="2 3">
    <name type="scientific">Armillaria novae-zelandiae</name>
    <dbReference type="NCBI Taxonomy" id="153914"/>
    <lineage>
        <taxon>Eukaryota</taxon>
        <taxon>Fungi</taxon>
        <taxon>Dikarya</taxon>
        <taxon>Basidiomycota</taxon>
        <taxon>Agaricomycotina</taxon>
        <taxon>Agaricomycetes</taxon>
        <taxon>Agaricomycetidae</taxon>
        <taxon>Agaricales</taxon>
        <taxon>Marasmiineae</taxon>
        <taxon>Physalacriaceae</taxon>
        <taxon>Armillaria</taxon>
    </lineage>
</organism>
<dbReference type="GO" id="GO:0016853">
    <property type="term" value="F:isomerase activity"/>
    <property type="evidence" value="ECO:0007669"/>
    <property type="project" value="TreeGrafter"/>
</dbReference>
<proteinExistence type="predicted"/>
<keyword evidence="3" id="KW-1185">Reference proteome</keyword>
<dbReference type="PANTHER" id="PTHR13774">
    <property type="entry name" value="PHENAZINE BIOSYNTHESIS PROTEIN"/>
    <property type="match status" value="1"/>
</dbReference>
<evidence type="ECO:0000313" key="2">
    <source>
        <dbReference type="EMBL" id="KAK0475797.1"/>
    </source>
</evidence>
<dbReference type="Pfam" id="PF02567">
    <property type="entry name" value="PhzC-PhzF"/>
    <property type="match status" value="1"/>
</dbReference>
<evidence type="ECO:0000256" key="1">
    <source>
        <dbReference type="PIRSR" id="PIRSR016184-1"/>
    </source>
</evidence>
<reference evidence="2" key="1">
    <citation type="submission" date="2023-06" db="EMBL/GenBank/DDBJ databases">
        <authorList>
            <consortium name="Lawrence Berkeley National Laboratory"/>
            <person name="Ahrendt S."/>
            <person name="Sahu N."/>
            <person name="Indic B."/>
            <person name="Wong-Bajracharya J."/>
            <person name="Merenyi Z."/>
            <person name="Ke H.-M."/>
            <person name="Monk M."/>
            <person name="Kocsube S."/>
            <person name="Drula E."/>
            <person name="Lipzen A."/>
            <person name="Balint B."/>
            <person name="Henrissat B."/>
            <person name="Andreopoulos B."/>
            <person name="Martin F.M."/>
            <person name="Harder C.B."/>
            <person name="Rigling D."/>
            <person name="Ford K.L."/>
            <person name="Foster G.D."/>
            <person name="Pangilinan J."/>
            <person name="Papanicolaou A."/>
            <person name="Barry K."/>
            <person name="LaButti K."/>
            <person name="Viragh M."/>
            <person name="Koriabine M."/>
            <person name="Yan M."/>
            <person name="Riley R."/>
            <person name="Champramary S."/>
            <person name="Plett K.L."/>
            <person name="Tsai I.J."/>
            <person name="Slot J."/>
            <person name="Sipos G."/>
            <person name="Plett J."/>
            <person name="Nagy L.G."/>
            <person name="Grigoriev I.V."/>
        </authorList>
    </citation>
    <scope>NUCLEOTIDE SEQUENCE</scope>
    <source>
        <strain evidence="2">ICMP 16352</strain>
    </source>
</reference>
<evidence type="ECO:0000313" key="3">
    <source>
        <dbReference type="Proteomes" id="UP001175227"/>
    </source>
</evidence>
<dbReference type="EMBL" id="JAUEPR010000022">
    <property type="protein sequence ID" value="KAK0475797.1"/>
    <property type="molecule type" value="Genomic_DNA"/>
</dbReference>
<feature type="active site" evidence="1">
    <location>
        <position position="55"/>
    </location>
</feature>
<accession>A0AA39U1V0</accession>
<dbReference type="Proteomes" id="UP001175227">
    <property type="component" value="Unassembled WGS sequence"/>
</dbReference>
<sequence length="308" mass="33863">MSTSPITVSYLTLDVFTKTGFLGNPLAIVLLPSPHSSQVSQQQKQNIAREFNFSETVFIYDQEKSPESGETFPISIFMVSAELPFAGHPTIGAGWYLLSKTGLDKITLRAKAGDILVTKEGDRVRLKVPSDLKVHQSYYKKMLKEKQLALEDKDYVNGAADAEPVVSIVKGMSFIMMELSSVEALGKLQHYGEPITIPDEHLGDWKGFGALYAFVKTPDGTIRTRLLEGTFEDPATGSAASALGGWLGQSKGDGNWKFDIVQGVEMGRRSEITVFVSVSQGEIYWMSYFRKFASTTSPFRSGGFQAVT</sequence>
<comment type="caution">
    <text evidence="2">The sequence shown here is derived from an EMBL/GenBank/DDBJ whole genome shotgun (WGS) entry which is preliminary data.</text>
</comment>